<evidence type="ECO:0000256" key="1">
    <source>
        <dbReference type="PROSITE-ProRule" id="PRU00285"/>
    </source>
</evidence>
<dbReference type="EMBL" id="FNBD01000010">
    <property type="protein sequence ID" value="SDF28773.1"/>
    <property type="molecule type" value="Genomic_DNA"/>
</dbReference>
<dbReference type="InterPro" id="IPR008978">
    <property type="entry name" value="HSP20-like_chaperone"/>
</dbReference>
<dbReference type="Pfam" id="PF00011">
    <property type="entry name" value="HSP20"/>
    <property type="match status" value="1"/>
</dbReference>
<dbReference type="SUPFAM" id="SSF49764">
    <property type="entry name" value="HSP20-like chaperones"/>
    <property type="match status" value="1"/>
</dbReference>
<organism evidence="4 5">
    <name type="scientific">Cellulophaga baltica</name>
    <dbReference type="NCBI Taxonomy" id="76594"/>
    <lineage>
        <taxon>Bacteria</taxon>
        <taxon>Pseudomonadati</taxon>
        <taxon>Bacteroidota</taxon>
        <taxon>Flavobacteriia</taxon>
        <taxon>Flavobacteriales</taxon>
        <taxon>Flavobacteriaceae</taxon>
        <taxon>Cellulophaga</taxon>
    </lineage>
</organism>
<dbReference type="PANTHER" id="PTHR11527">
    <property type="entry name" value="HEAT-SHOCK PROTEIN 20 FAMILY MEMBER"/>
    <property type="match status" value="1"/>
</dbReference>
<evidence type="ECO:0000259" key="3">
    <source>
        <dbReference type="PROSITE" id="PS01031"/>
    </source>
</evidence>
<dbReference type="Proteomes" id="UP000182114">
    <property type="component" value="Unassembled WGS sequence"/>
</dbReference>
<comment type="similarity">
    <text evidence="1 2">Belongs to the small heat shock protein (HSP20) family.</text>
</comment>
<dbReference type="GeneID" id="78062797"/>
<dbReference type="AlphaFoldDB" id="A0A1G7JV08"/>
<gene>
    <name evidence="4" type="ORF">SAMN04487992_110121</name>
</gene>
<name>A0A1G7JV08_9FLAO</name>
<protein>
    <submittedName>
        <fullName evidence="4">HSP20 family protein</fullName>
    </submittedName>
</protein>
<keyword evidence="5" id="KW-1185">Reference proteome</keyword>
<dbReference type="InterPro" id="IPR002068">
    <property type="entry name" value="A-crystallin/Hsp20_dom"/>
</dbReference>
<dbReference type="CDD" id="cd06464">
    <property type="entry name" value="ACD_sHsps-like"/>
    <property type="match status" value="1"/>
</dbReference>
<dbReference type="InterPro" id="IPR031107">
    <property type="entry name" value="Small_HSP"/>
</dbReference>
<evidence type="ECO:0000313" key="4">
    <source>
        <dbReference type="EMBL" id="SDF28773.1"/>
    </source>
</evidence>
<feature type="domain" description="SHSP" evidence="3">
    <location>
        <begin position="28"/>
        <end position="145"/>
    </location>
</feature>
<proteinExistence type="inferred from homology"/>
<dbReference type="PROSITE" id="PS01031">
    <property type="entry name" value="SHSP"/>
    <property type="match status" value="1"/>
</dbReference>
<dbReference type="Gene3D" id="2.60.40.790">
    <property type="match status" value="1"/>
</dbReference>
<sequence length="145" mass="16386">MSTVNKNVVSIPALMNELFKPDWFGGAEVLNSKVPAVNIKEDDASFVLELVAPGRKKEDFKIEIDNDLLSVSFESKKEVAEDKEVEKVKYTRKEYSFSSFKRAFTLPESVNKEAINASYENGILSFNLPKKEEALPKPKRLIELA</sequence>
<dbReference type="eggNOG" id="COG0071">
    <property type="taxonomic scope" value="Bacteria"/>
</dbReference>
<evidence type="ECO:0000256" key="2">
    <source>
        <dbReference type="RuleBase" id="RU003616"/>
    </source>
</evidence>
<accession>A0A1G7JV08</accession>
<evidence type="ECO:0000313" key="5">
    <source>
        <dbReference type="Proteomes" id="UP000182114"/>
    </source>
</evidence>
<reference evidence="5" key="1">
    <citation type="submission" date="2016-10" db="EMBL/GenBank/DDBJ databases">
        <authorList>
            <person name="Varghese N."/>
            <person name="Submissions S."/>
        </authorList>
    </citation>
    <scope>NUCLEOTIDE SEQUENCE [LARGE SCALE GENOMIC DNA]</scope>
    <source>
        <strain evidence="5">DSM 24729</strain>
    </source>
</reference>
<dbReference type="RefSeq" id="WP_025614283.1">
    <property type="nucleotide sequence ID" value="NZ_CANLPS010000010.1"/>
</dbReference>